<keyword evidence="1" id="KW-0472">Membrane</keyword>
<dbReference type="Pfam" id="PF11292">
    <property type="entry name" value="DUF3093"/>
    <property type="match status" value="1"/>
</dbReference>
<keyword evidence="1" id="KW-0812">Transmembrane</keyword>
<dbReference type="EMBL" id="RBWV01000010">
    <property type="protein sequence ID" value="RKS77629.1"/>
    <property type="molecule type" value="Genomic_DNA"/>
</dbReference>
<dbReference type="InParanoid" id="A0A420XS39"/>
<dbReference type="InterPro" id="IPR021443">
    <property type="entry name" value="DUF3093"/>
</dbReference>
<feature type="transmembrane region" description="Helical" evidence="1">
    <location>
        <begin position="26"/>
        <end position="44"/>
    </location>
</feature>
<name>A0A420XS39_9ACTN</name>
<evidence type="ECO:0000313" key="2">
    <source>
        <dbReference type="EMBL" id="RKS77629.1"/>
    </source>
</evidence>
<proteinExistence type="predicted"/>
<accession>A0A420XS39</accession>
<keyword evidence="3" id="KW-1185">Reference proteome</keyword>
<comment type="caution">
    <text evidence="2">The sequence shown here is derived from an EMBL/GenBank/DDBJ whole genome shotgun (WGS) entry which is preliminary data.</text>
</comment>
<keyword evidence="1" id="KW-1133">Transmembrane helix</keyword>
<evidence type="ECO:0000256" key="1">
    <source>
        <dbReference type="SAM" id="Phobius"/>
    </source>
</evidence>
<dbReference type="AlphaFoldDB" id="A0A420XS39"/>
<dbReference type="OrthoDB" id="3217020at2"/>
<dbReference type="Proteomes" id="UP000281955">
    <property type="component" value="Unassembled WGS sequence"/>
</dbReference>
<gene>
    <name evidence="2" type="ORF">CLV35_1323</name>
</gene>
<protein>
    <recommendedName>
        <fullName evidence="4">DUF3093 family protein</fullName>
    </recommendedName>
</protein>
<feature type="transmembrane region" description="Helical" evidence="1">
    <location>
        <begin position="51"/>
        <end position="71"/>
    </location>
</feature>
<organism evidence="2 3">
    <name type="scientific">Motilibacter peucedani</name>
    <dbReference type="NCBI Taxonomy" id="598650"/>
    <lineage>
        <taxon>Bacteria</taxon>
        <taxon>Bacillati</taxon>
        <taxon>Actinomycetota</taxon>
        <taxon>Actinomycetes</taxon>
        <taxon>Motilibacterales</taxon>
        <taxon>Motilibacteraceae</taxon>
        <taxon>Motilibacter</taxon>
    </lineage>
</organism>
<reference evidence="2 3" key="1">
    <citation type="submission" date="2018-10" db="EMBL/GenBank/DDBJ databases">
        <title>Genomic Encyclopedia of Archaeal and Bacterial Type Strains, Phase II (KMG-II): from individual species to whole genera.</title>
        <authorList>
            <person name="Goeker M."/>
        </authorList>
    </citation>
    <scope>NUCLEOTIDE SEQUENCE [LARGE SCALE GENOMIC DNA]</scope>
    <source>
        <strain evidence="2 3">RP-AC37</strain>
    </source>
</reference>
<evidence type="ECO:0008006" key="4">
    <source>
        <dbReference type="Google" id="ProtNLM"/>
    </source>
</evidence>
<evidence type="ECO:0000313" key="3">
    <source>
        <dbReference type="Proteomes" id="UP000281955"/>
    </source>
</evidence>
<sequence length="166" mass="17484">MDVMQTAPRGAGGAPDSYRERLSPPLGVWLTAYALALGVLPICLPVMPLPAVLGLTALAYVVVTFAVRSWAAEVVLERGELRAGSARIPVSLLGAPTAHDAEASALLRGRDIEPRAYHLIRAWVPTAVTVPVQDPADSTPYWYVATRHPEALAAALVAAQGRATTA</sequence>